<dbReference type="GO" id="GO:0009236">
    <property type="term" value="P:cobalamin biosynthetic process"/>
    <property type="evidence" value="ECO:0007669"/>
    <property type="project" value="UniProtKB-UniPathway"/>
</dbReference>
<dbReference type="InterPro" id="IPR050714">
    <property type="entry name" value="Cobalamin_biosynth_MTase"/>
</dbReference>
<dbReference type="Pfam" id="PF13847">
    <property type="entry name" value="Methyltransf_31"/>
    <property type="match status" value="1"/>
</dbReference>
<sequence length="179" mass="19743">MRAINDALFIRGDIPMTKRTIRAYIMDALDIERGDKALDVGAGTGSVSVEMALRGAEVRAIEIEEEGISLINQNAEKFGVKIETKNLMAPDGIRGEMYDKIFIGGTKGRMKEIIDAAYDSLKVGGTIVLTFILPKNYTEAMALMHEFKEVESTLIQTSEINKIGMMIANNPIFLIRGVK</sequence>
<keyword evidence="8" id="KW-1185">Reference proteome</keyword>
<evidence type="ECO:0000256" key="1">
    <source>
        <dbReference type="ARBA" id="ARBA00004953"/>
    </source>
</evidence>
<evidence type="ECO:0000256" key="4">
    <source>
        <dbReference type="ARBA" id="ARBA00022679"/>
    </source>
</evidence>
<comment type="caution">
    <text evidence="7">The sequence shown here is derived from an EMBL/GenBank/DDBJ whole genome shotgun (WGS) entry which is preliminary data.</text>
</comment>
<dbReference type="GO" id="GO:0032259">
    <property type="term" value="P:methylation"/>
    <property type="evidence" value="ECO:0007669"/>
    <property type="project" value="UniProtKB-KW"/>
</dbReference>
<dbReference type="Proteomes" id="UP000245793">
    <property type="component" value="Unassembled WGS sequence"/>
</dbReference>
<dbReference type="PANTHER" id="PTHR43182">
    <property type="entry name" value="COBALT-PRECORRIN-6B C(15)-METHYLTRANSFERASE (DECARBOXYLATING)"/>
    <property type="match status" value="1"/>
</dbReference>
<evidence type="ECO:0000259" key="6">
    <source>
        <dbReference type="Pfam" id="PF13847"/>
    </source>
</evidence>
<dbReference type="InterPro" id="IPR029063">
    <property type="entry name" value="SAM-dependent_MTases_sf"/>
</dbReference>
<dbReference type="NCBIfam" id="TIGR02469">
    <property type="entry name" value="CbiT"/>
    <property type="match status" value="1"/>
</dbReference>
<evidence type="ECO:0000313" key="8">
    <source>
        <dbReference type="Proteomes" id="UP000245793"/>
    </source>
</evidence>
<evidence type="ECO:0000313" key="7">
    <source>
        <dbReference type="EMBL" id="PVY95613.1"/>
    </source>
</evidence>
<keyword evidence="5" id="KW-0949">S-adenosyl-L-methionine</keyword>
<evidence type="ECO:0000256" key="3">
    <source>
        <dbReference type="ARBA" id="ARBA00022603"/>
    </source>
</evidence>
<keyword evidence="2" id="KW-0169">Cobalamin biosynthesis</keyword>
<feature type="domain" description="Methyltransferase" evidence="6">
    <location>
        <begin position="32"/>
        <end position="130"/>
    </location>
</feature>
<dbReference type="CDD" id="cd02440">
    <property type="entry name" value="AdoMet_MTases"/>
    <property type="match status" value="1"/>
</dbReference>
<keyword evidence="4 7" id="KW-0808">Transferase</keyword>
<comment type="pathway">
    <text evidence="1">Cofactor biosynthesis; adenosylcobalamin biosynthesis.</text>
</comment>
<accession>A0A2U1E6P1</accession>
<name>A0A2U1E6P1_9FIRM</name>
<dbReference type="Gene3D" id="3.40.50.150">
    <property type="entry name" value="Vaccinia Virus protein VP39"/>
    <property type="match status" value="1"/>
</dbReference>
<dbReference type="InterPro" id="IPR025714">
    <property type="entry name" value="Methyltranfer_dom"/>
</dbReference>
<gene>
    <name evidence="7" type="ORF">C7381_101139</name>
</gene>
<dbReference type="UniPathway" id="UPA00148"/>
<organism evidence="7 8">
    <name type="scientific">Ezakiella coagulans</name>
    <dbReference type="NCBI Taxonomy" id="46507"/>
    <lineage>
        <taxon>Bacteria</taxon>
        <taxon>Bacillati</taxon>
        <taxon>Bacillota</taxon>
        <taxon>Tissierellia</taxon>
        <taxon>Ezakiella</taxon>
    </lineage>
</organism>
<dbReference type="RefSeq" id="WP_034547393.1">
    <property type="nucleotide sequence ID" value="NZ_CP096650.1"/>
</dbReference>
<dbReference type="InterPro" id="IPR014008">
    <property type="entry name" value="Cbl_synth_MTase_CbiT"/>
</dbReference>
<dbReference type="GO" id="GO:0008276">
    <property type="term" value="F:protein methyltransferase activity"/>
    <property type="evidence" value="ECO:0007669"/>
    <property type="project" value="InterPro"/>
</dbReference>
<evidence type="ECO:0000256" key="2">
    <source>
        <dbReference type="ARBA" id="ARBA00022573"/>
    </source>
</evidence>
<dbReference type="SUPFAM" id="SSF53335">
    <property type="entry name" value="S-adenosyl-L-methionine-dependent methyltransferases"/>
    <property type="match status" value="1"/>
</dbReference>
<keyword evidence="3 7" id="KW-0489">Methyltransferase</keyword>
<dbReference type="AlphaFoldDB" id="A0A2U1E6P1"/>
<dbReference type="PANTHER" id="PTHR43182:SF1">
    <property type="entry name" value="COBALT-PRECORRIN-7 C(5)-METHYLTRANSFERASE"/>
    <property type="match status" value="1"/>
</dbReference>
<reference evidence="7 8" key="1">
    <citation type="submission" date="2018-04" db="EMBL/GenBank/DDBJ databases">
        <title>Genomic Encyclopedia of Type Strains, Phase IV (KMG-IV): sequencing the most valuable type-strain genomes for metagenomic binning, comparative biology and taxonomic classification.</title>
        <authorList>
            <person name="Goeker M."/>
        </authorList>
    </citation>
    <scope>NUCLEOTIDE SEQUENCE [LARGE SCALE GENOMIC DNA]</scope>
    <source>
        <strain evidence="7 8">DSM 20705</strain>
    </source>
</reference>
<protein>
    <submittedName>
        <fullName evidence="7">Cobalt-precorrin 7 C15-methyltransferase</fullName>
    </submittedName>
</protein>
<proteinExistence type="predicted"/>
<evidence type="ECO:0000256" key="5">
    <source>
        <dbReference type="ARBA" id="ARBA00022691"/>
    </source>
</evidence>
<dbReference type="EMBL" id="QEKV01000001">
    <property type="protein sequence ID" value="PVY95613.1"/>
    <property type="molecule type" value="Genomic_DNA"/>
</dbReference>